<dbReference type="InterPro" id="IPR056142">
    <property type="entry name" value="DUF7725"/>
</dbReference>
<dbReference type="RefSeq" id="XP_010251787.1">
    <property type="nucleotide sequence ID" value="XM_010253485.2"/>
</dbReference>
<feature type="compositionally biased region" description="Polar residues" evidence="2">
    <location>
        <begin position="329"/>
        <end position="369"/>
    </location>
</feature>
<feature type="region of interest" description="Disordered" evidence="2">
    <location>
        <begin position="844"/>
        <end position="874"/>
    </location>
</feature>
<evidence type="ECO:0000259" key="3">
    <source>
        <dbReference type="Pfam" id="PF24851"/>
    </source>
</evidence>
<proteinExistence type="predicted"/>
<feature type="region of interest" description="Disordered" evidence="2">
    <location>
        <begin position="1"/>
        <end position="52"/>
    </location>
</feature>
<feature type="region of interest" description="Disordered" evidence="2">
    <location>
        <begin position="435"/>
        <end position="465"/>
    </location>
</feature>
<gene>
    <name evidence="5" type="primary">LOC104593576</name>
</gene>
<dbReference type="PANTHER" id="PTHR35766">
    <property type="entry name" value="OS08G0543600 PROTEIN"/>
    <property type="match status" value="1"/>
</dbReference>
<protein>
    <submittedName>
        <fullName evidence="5">Uncharacterized protein LOC104593576 isoform X1</fullName>
    </submittedName>
</protein>
<feature type="compositionally biased region" description="Basic and acidic residues" evidence="2">
    <location>
        <begin position="509"/>
        <end position="522"/>
    </location>
</feature>
<feature type="compositionally biased region" description="Polar residues" evidence="2">
    <location>
        <begin position="524"/>
        <end position="540"/>
    </location>
</feature>
<keyword evidence="1" id="KW-0175">Coiled coil</keyword>
<dbReference type="KEGG" id="nnu:104593576"/>
<keyword evidence="4" id="KW-1185">Reference proteome</keyword>
<evidence type="ECO:0000313" key="5">
    <source>
        <dbReference type="RefSeq" id="XP_010251787.1"/>
    </source>
</evidence>
<dbReference type="eggNOG" id="ENOG502QQFA">
    <property type="taxonomic scope" value="Eukaryota"/>
</dbReference>
<evidence type="ECO:0000256" key="1">
    <source>
        <dbReference type="SAM" id="Coils"/>
    </source>
</evidence>
<accession>A0A1U7ZJK7</accession>
<feature type="coiled-coil region" evidence="1">
    <location>
        <begin position="126"/>
        <end position="233"/>
    </location>
</feature>
<feature type="compositionally biased region" description="Polar residues" evidence="2">
    <location>
        <begin position="495"/>
        <end position="508"/>
    </location>
</feature>
<feature type="compositionally biased region" description="Low complexity" evidence="2">
    <location>
        <begin position="862"/>
        <end position="874"/>
    </location>
</feature>
<feature type="compositionally biased region" description="Basic and acidic residues" evidence="2">
    <location>
        <begin position="42"/>
        <end position="52"/>
    </location>
</feature>
<feature type="region of interest" description="Disordered" evidence="2">
    <location>
        <begin position="495"/>
        <end position="551"/>
    </location>
</feature>
<dbReference type="Pfam" id="PF24851">
    <property type="entry name" value="DUF7725"/>
    <property type="match status" value="1"/>
</dbReference>
<name>A0A1U7ZJK7_NELNU</name>
<dbReference type="PANTHER" id="PTHR35766:SF1">
    <property type="entry name" value="OS08G0543600 PROTEIN"/>
    <property type="match status" value="1"/>
</dbReference>
<dbReference type="OrthoDB" id="2020644at2759"/>
<dbReference type="Proteomes" id="UP000189703">
    <property type="component" value="Unplaced"/>
</dbReference>
<feature type="region of interest" description="Disordered" evidence="2">
    <location>
        <begin position="329"/>
        <end position="373"/>
    </location>
</feature>
<evidence type="ECO:0000313" key="4">
    <source>
        <dbReference type="Proteomes" id="UP000189703"/>
    </source>
</evidence>
<dbReference type="AlphaFoldDB" id="A0A1U7ZJK7"/>
<feature type="compositionally biased region" description="Basic and acidic residues" evidence="2">
    <location>
        <begin position="22"/>
        <end position="34"/>
    </location>
</feature>
<dbReference type="FunCoup" id="A0A1U7ZJK7">
    <property type="interactions" value="3378"/>
</dbReference>
<feature type="region of interest" description="Disordered" evidence="2">
    <location>
        <begin position="746"/>
        <end position="765"/>
    </location>
</feature>
<reference evidence="5" key="1">
    <citation type="submission" date="2025-08" db="UniProtKB">
        <authorList>
            <consortium name="RefSeq"/>
        </authorList>
    </citation>
    <scope>IDENTIFICATION</scope>
</reference>
<feature type="compositionally biased region" description="Low complexity" evidence="2">
    <location>
        <begin position="747"/>
        <end position="760"/>
    </location>
</feature>
<dbReference type="OMA" id="QATHAEH"/>
<sequence>MESAAGVAAGRGGSLPMPSQSARKEWRAVSDHHSVRSAGNEELERSKMGQSEERTIYEVQQGAGPLDVDFCSITVDEGIDSDILQQRLHNVSRQREDLQHMEIELRAQLIARSEIMEMQNNFDAQIKEHANIAAKLKEQLQEREQTIHELEMKMEEKERELRAIKIDNEAAWAKEDLLREQNKELATFRRERDNSEAERAQHLKQIHDLKEHIQEKERQFLELEEQHRVAQETILYKDEQIREAHAWIARVHEMDALQSTTNHSLQAELRERTEQFNQFWLGCQRQFADMERLHLHTIQQLQLELAEARERNGVYADESCVAHANSKDVSQFGQNNGSQLNVNEGGTSNGNSGVLPNGNVDNVTSFDASSKTDHVPGVPVVQSSMVGMGAYLPPGQVSALHPFFMHQQGATHSIPPASSHLPQSHLGHFQSMPVISSQQHWQNQQAVSEGSQISNQNKFQPSQTEQNLLRPDGQYDYELAANGQVLHSDFLDTHVSQNQEPGSSITTSTEEKQVTESNDKGHLVSQQPEQNLQESSSQFPDSLRMDPPEQMNQTKDENLVTKPTHSQEGQNLPIEQPWPAANPSASDTPTYLVNSSESRGYNNSGMVEESISAGRTTNSLVPAKIFESALLDERSLLACIVRAIPAGSGGRIRISSTLPNRLGKMLAPLHWHDYKKKYGKLDDFVAGHPELFVIEGDFIQLREGAQEIISATAAVAKVAAAASAPYSSMLPSVAVTPMAQAHRLKKVSSVDTKSTKSVSTEPVNATPADVAEKPSQFVAVQNQHPNGMSFNIVQGLSNVKILSKPRDASESNGMQSEVRPGNSSVHMAVGNGSTADRIGLVTFQNKGSSNGRHGANFGGKQQGRAAGAASTSRR</sequence>
<organism evidence="4 5">
    <name type="scientific">Nelumbo nucifera</name>
    <name type="common">Sacred lotus</name>
    <dbReference type="NCBI Taxonomy" id="4432"/>
    <lineage>
        <taxon>Eukaryota</taxon>
        <taxon>Viridiplantae</taxon>
        <taxon>Streptophyta</taxon>
        <taxon>Embryophyta</taxon>
        <taxon>Tracheophyta</taxon>
        <taxon>Spermatophyta</taxon>
        <taxon>Magnoliopsida</taxon>
        <taxon>Proteales</taxon>
        <taxon>Nelumbonaceae</taxon>
        <taxon>Nelumbo</taxon>
    </lineage>
</organism>
<feature type="domain" description="DUF7725" evidence="3">
    <location>
        <begin position="630"/>
        <end position="702"/>
    </location>
</feature>
<dbReference type="GeneID" id="104593576"/>
<evidence type="ECO:0000256" key="2">
    <source>
        <dbReference type="SAM" id="MobiDB-lite"/>
    </source>
</evidence>